<dbReference type="GO" id="GO:0051287">
    <property type="term" value="F:NAD binding"/>
    <property type="evidence" value="ECO:0007669"/>
    <property type="project" value="InterPro"/>
</dbReference>
<dbReference type="NCBIfam" id="TIGR00069">
    <property type="entry name" value="hisD"/>
    <property type="match status" value="1"/>
</dbReference>
<feature type="binding site" evidence="8 11">
    <location>
        <position position="409"/>
    </location>
    <ligand>
        <name>substrate</name>
    </ligand>
</feature>
<feature type="binding site" evidence="8 12">
    <location>
        <position position="414"/>
    </location>
    <ligand>
        <name>Zn(2+)</name>
        <dbReference type="ChEBI" id="CHEBI:29105"/>
    </ligand>
</feature>
<dbReference type="PROSITE" id="PS00611">
    <property type="entry name" value="HISOL_DEHYDROGENASE"/>
    <property type="match status" value="1"/>
</dbReference>
<name>A0AAW8URW6_ENTCA</name>
<evidence type="ECO:0000256" key="7">
    <source>
        <dbReference type="ARBA" id="ARBA00049489"/>
    </source>
</evidence>
<dbReference type="GO" id="GO:0008270">
    <property type="term" value="F:zinc ion binding"/>
    <property type="evidence" value="ECO:0007669"/>
    <property type="project" value="UniProtKB-UniRule"/>
</dbReference>
<evidence type="ECO:0000256" key="8">
    <source>
        <dbReference type="HAMAP-Rule" id="MF_01024"/>
    </source>
</evidence>
<dbReference type="GO" id="GO:0000105">
    <property type="term" value="P:L-histidine biosynthetic process"/>
    <property type="evidence" value="ECO:0007669"/>
    <property type="project" value="UniProtKB-UniRule"/>
</dbReference>
<comment type="function">
    <text evidence="1 8">Catalyzes the sequential NAD-dependent oxidations of L-histidinol to L-histidinaldehyde and then to L-histidine.</text>
</comment>
<dbReference type="Gene3D" id="1.20.5.1300">
    <property type="match status" value="1"/>
</dbReference>
<evidence type="ECO:0000256" key="10">
    <source>
        <dbReference type="PIRSR" id="PIRSR000099-1"/>
    </source>
</evidence>
<dbReference type="Gene3D" id="3.40.50.1980">
    <property type="entry name" value="Nitrogenase molybdenum iron protein domain"/>
    <property type="match status" value="2"/>
</dbReference>
<evidence type="ECO:0000256" key="11">
    <source>
        <dbReference type="PIRSR" id="PIRSR000099-3"/>
    </source>
</evidence>
<evidence type="ECO:0000256" key="6">
    <source>
        <dbReference type="ARBA" id="ARBA00023002"/>
    </source>
</evidence>
<evidence type="ECO:0000256" key="1">
    <source>
        <dbReference type="ARBA" id="ARBA00003850"/>
    </source>
</evidence>
<feature type="binding site" evidence="8 12">
    <location>
        <position position="256"/>
    </location>
    <ligand>
        <name>Zn(2+)</name>
        <dbReference type="ChEBI" id="CHEBI:29105"/>
    </ligand>
</feature>
<comment type="caution">
    <text evidence="8">Lacks conserved residue(s) required for the propagation of feature annotation.</text>
</comment>
<keyword evidence="8" id="KW-0028">Amino-acid biosynthesis</keyword>
<sequence>MRIFSTQKDTIETIVARKKSETKDVSTVVAQIIARVQQQGDQALFQLIEEIDQVTLSSLTVSPGEIDEAVQAVSPELLEVMEQAKENILAFHQKQVQQGFVLTKENGVVMGQRVLPLGKVGVYVPGGTAAYPSTVLMDVLPAKIAGVKKIVMITPTDSQGKVPAAILAAASVAGVDEIYKVGGAHGVAALAYGTETIPKVDKIAGPGNIYVATAKKMVYGEVDIDMIAGPSDVLIIADASANPRWLAADLLAQAEHDILAQAILVTTEAALIEQVQVELDLQLKQLPRKDIAAAALESSGKLILVKDLTEALTIANQIAPEHLELAVADPFALLGQVENAGSVFLGHHTPEVLGDYFAGPNHTLPTEGTARFYSPLSVDDFIKKSSYLYYPEAAMKAAGPAVALFAETEDLIGHARSINVRREGEK</sequence>
<dbReference type="AlphaFoldDB" id="A0AAW8URW6"/>
<feature type="binding site" evidence="8 11">
    <location>
        <position position="322"/>
    </location>
    <ligand>
        <name>substrate</name>
    </ligand>
</feature>
<feature type="binding site" evidence="8 12">
    <location>
        <position position="253"/>
    </location>
    <ligand>
        <name>Zn(2+)</name>
        <dbReference type="ChEBI" id="CHEBI:29105"/>
    </ligand>
</feature>
<gene>
    <name evidence="8 14" type="primary">hisD</name>
    <name evidence="14" type="ORF">P7I32_12275</name>
</gene>
<evidence type="ECO:0000256" key="4">
    <source>
        <dbReference type="ARBA" id="ARBA00022723"/>
    </source>
</evidence>
<feature type="binding site" evidence="8 11">
    <location>
        <position position="355"/>
    </location>
    <ligand>
        <name>substrate</name>
    </ligand>
</feature>
<dbReference type="GO" id="GO:0004399">
    <property type="term" value="F:histidinol dehydrogenase activity"/>
    <property type="evidence" value="ECO:0007669"/>
    <property type="project" value="UniProtKB-UniRule"/>
</dbReference>
<dbReference type="SUPFAM" id="SSF53720">
    <property type="entry name" value="ALDH-like"/>
    <property type="match status" value="1"/>
</dbReference>
<keyword evidence="8" id="KW-0368">Histidine biosynthesis</keyword>
<feature type="binding site" evidence="8 12">
    <location>
        <position position="355"/>
    </location>
    <ligand>
        <name>Zn(2+)</name>
        <dbReference type="ChEBI" id="CHEBI:29105"/>
    </ligand>
</feature>
<feature type="binding site" evidence="8 11">
    <location>
        <position position="414"/>
    </location>
    <ligand>
        <name>substrate</name>
    </ligand>
</feature>
<keyword evidence="8" id="KW-0520">NAD</keyword>
<proteinExistence type="inferred from homology"/>
<keyword evidence="6 8" id="KW-0560">Oxidoreductase</keyword>
<dbReference type="Pfam" id="PF00815">
    <property type="entry name" value="Histidinol_dh"/>
    <property type="match status" value="1"/>
</dbReference>
<evidence type="ECO:0000256" key="13">
    <source>
        <dbReference type="RuleBase" id="RU004175"/>
    </source>
</evidence>
<comment type="pathway">
    <text evidence="8">Amino-acid biosynthesis; L-histidine biosynthesis; L-histidine from 5-phospho-alpha-D-ribose 1-diphosphate: step 9/9.</text>
</comment>
<dbReference type="Proteomes" id="UP001268896">
    <property type="component" value="Unassembled WGS sequence"/>
</dbReference>
<reference evidence="14" key="1">
    <citation type="submission" date="2023-03" db="EMBL/GenBank/DDBJ databases">
        <authorList>
            <person name="Shen W."/>
            <person name="Cai J."/>
        </authorList>
    </citation>
    <scope>NUCLEOTIDE SEQUENCE</scope>
    <source>
        <strain evidence="14">K72-2</strain>
    </source>
</reference>
<evidence type="ECO:0000256" key="2">
    <source>
        <dbReference type="ARBA" id="ARBA00010178"/>
    </source>
</evidence>
<comment type="catalytic activity">
    <reaction evidence="7 8">
        <text>L-histidinol + 2 NAD(+) + H2O = L-histidine + 2 NADH + 3 H(+)</text>
        <dbReference type="Rhea" id="RHEA:20641"/>
        <dbReference type="ChEBI" id="CHEBI:15377"/>
        <dbReference type="ChEBI" id="CHEBI:15378"/>
        <dbReference type="ChEBI" id="CHEBI:57540"/>
        <dbReference type="ChEBI" id="CHEBI:57595"/>
        <dbReference type="ChEBI" id="CHEBI:57699"/>
        <dbReference type="ChEBI" id="CHEBI:57945"/>
        <dbReference type="EC" id="1.1.1.23"/>
    </reaction>
</comment>
<evidence type="ECO:0000256" key="3">
    <source>
        <dbReference type="ARBA" id="ARBA00012965"/>
    </source>
</evidence>
<dbReference type="InterPro" id="IPR001692">
    <property type="entry name" value="Histidinol_DH_CS"/>
</dbReference>
<evidence type="ECO:0000256" key="5">
    <source>
        <dbReference type="ARBA" id="ARBA00022833"/>
    </source>
</evidence>
<feature type="binding site" evidence="8 11">
    <location>
        <position position="256"/>
    </location>
    <ligand>
        <name>substrate</name>
    </ligand>
</feature>
<evidence type="ECO:0000256" key="9">
    <source>
        <dbReference type="PIRNR" id="PIRNR000099"/>
    </source>
</evidence>
<keyword evidence="5 8" id="KW-0862">Zinc</keyword>
<accession>A0AAW8URW6</accession>
<dbReference type="InterPro" id="IPR016161">
    <property type="entry name" value="Ald_DH/histidinol_DH"/>
</dbReference>
<dbReference type="CDD" id="cd06572">
    <property type="entry name" value="Histidinol_dh"/>
    <property type="match status" value="1"/>
</dbReference>
<comment type="similarity">
    <text evidence="2 8 9 13">Belongs to the histidinol dehydrogenase family.</text>
</comment>
<feature type="active site" description="Proton acceptor" evidence="8 10">
    <location>
        <position position="321"/>
    </location>
</feature>
<dbReference type="HAMAP" id="MF_01024">
    <property type="entry name" value="HisD"/>
    <property type="match status" value="1"/>
</dbReference>
<dbReference type="InterPro" id="IPR012131">
    <property type="entry name" value="Hstdl_DH"/>
</dbReference>
<dbReference type="EC" id="1.1.1.23" evidence="3 8"/>
<dbReference type="PANTHER" id="PTHR21256:SF2">
    <property type="entry name" value="HISTIDINE BIOSYNTHESIS TRIFUNCTIONAL PROTEIN"/>
    <property type="match status" value="1"/>
</dbReference>
<dbReference type="PIRSF" id="PIRSF000099">
    <property type="entry name" value="Histidinol_dh"/>
    <property type="match status" value="1"/>
</dbReference>
<dbReference type="PRINTS" id="PR00083">
    <property type="entry name" value="HOLDHDRGNASE"/>
</dbReference>
<evidence type="ECO:0000256" key="12">
    <source>
        <dbReference type="PIRSR" id="PIRSR000099-4"/>
    </source>
</evidence>
<comment type="caution">
    <text evidence="14">The sequence shown here is derived from an EMBL/GenBank/DDBJ whole genome shotgun (WGS) entry which is preliminary data.</text>
</comment>
<dbReference type="RefSeq" id="WP_311904293.1">
    <property type="nucleotide sequence ID" value="NZ_JARQDV010000007.1"/>
</dbReference>
<comment type="cofactor">
    <cofactor evidence="8 12">
        <name>Zn(2+)</name>
        <dbReference type="ChEBI" id="CHEBI:29105"/>
    </cofactor>
    <text evidence="8 12">Binds 1 zinc ion per subunit.</text>
</comment>
<evidence type="ECO:0000313" key="15">
    <source>
        <dbReference type="Proteomes" id="UP001268896"/>
    </source>
</evidence>
<feature type="active site" description="Proton acceptor" evidence="8 10">
    <location>
        <position position="322"/>
    </location>
</feature>
<protein>
    <recommendedName>
        <fullName evidence="3 8">Histidinol dehydrogenase</fullName>
        <shortName evidence="8">HDH</shortName>
        <ecNumber evidence="3 8">1.1.1.23</ecNumber>
    </recommendedName>
</protein>
<dbReference type="FunFam" id="3.40.50.1980:FF:000026">
    <property type="entry name" value="Histidinol dehydrogenase"/>
    <property type="match status" value="1"/>
</dbReference>
<evidence type="ECO:0000313" key="14">
    <source>
        <dbReference type="EMBL" id="MDT2965388.1"/>
    </source>
</evidence>
<dbReference type="EMBL" id="JARQDV010000007">
    <property type="protein sequence ID" value="MDT2965388.1"/>
    <property type="molecule type" value="Genomic_DNA"/>
</dbReference>
<dbReference type="PANTHER" id="PTHR21256">
    <property type="entry name" value="HISTIDINOL DEHYDROGENASE HDH"/>
    <property type="match status" value="1"/>
</dbReference>
<dbReference type="FunFam" id="3.40.50.1980:FF:000001">
    <property type="entry name" value="Histidinol dehydrogenase"/>
    <property type="match status" value="1"/>
</dbReference>
<dbReference type="InterPro" id="IPR022695">
    <property type="entry name" value="Histidinol_DH_monofunct"/>
</dbReference>
<feature type="binding site" evidence="8 11">
    <location>
        <position position="231"/>
    </location>
    <ligand>
        <name>substrate</name>
    </ligand>
</feature>
<keyword evidence="4 8" id="KW-0479">Metal-binding</keyword>
<dbReference type="GO" id="GO:0005829">
    <property type="term" value="C:cytosol"/>
    <property type="evidence" value="ECO:0007669"/>
    <property type="project" value="TreeGrafter"/>
</dbReference>
<organism evidence="14 15">
    <name type="scientific">Enterococcus casseliflavus</name>
    <name type="common">Enterococcus flavescens</name>
    <dbReference type="NCBI Taxonomy" id="37734"/>
    <lineage>
        <taxon>Bacteria</taxon>
        <taxon>Bacillati</taxon>
        <taxon>Bacillota</taxon>
        <taxon>Bacilli</taxon>
        <taxon>Lactobacillales</taxon>
        <taxon>Enterococcaceae</taxon>
        <taxon>Enterococcus</taxon>
    </lineage>
</organism>
<feature type="binding site" evidence="8 11">
    <location>
        <position position="253"/>
    </location>
    <ligand>
        <name>substrate</name>
    </ligand>
</feature>